<comment type="caution">
    <text evidence="1">The sequence shown here is derived from an EMBL/GenBank/DDBJ whole genome shotgun (WGS) entry which is preliminary data.</text>
</comment>
<keyword evidence="2" id="KW-1185">Reference proteome</keyword>
<dbReference type="InterPro" id="IPR013433">
    <property type="entry name" value="PHA_gran_rgn"/>
</dbReference>
<organism evidence="1 2">
    <name type="scientific">Stenotrophomonas ginsengisoli</name>
    <dbReference type="NCBI Taxonomy" id="336566"/>
    <lineage>
        <taxon>Bacteria</taxon>
        <taxon>Pseudomonadati</taxon>
        <taxon>Pseudomonadota</taxon>
        <taxon>Gammaproteobacteria</taxon>
        <taxon>Lysobacterales</taxon>
        <taxon>Lysobacteraceae</taxon>
        <taxon>Stenotrophomonas</taxon>
    </lineage>
</organism>
<dbReference type="NCBIfam" id="TIGR02610">
    <property type="entry name" value="PHA_gran_rgn"/>
    <property type="match status" value="1"/>
</dbReference>
<evidence type="ECO:0000313" key="2">
    <source>
        <dbReference type="Proteomes" id="UP000050956"/>
    </source>
</evidence>
<dbReference type="EMBL" id="LDJM01000032">
    <property type="protein sequence ID" value="KRG75242.1"/>
    <property type="molecule type" value="Genomic_DNA"/>
</dbReference>
<sequence length="89" mass="9815">MIDISHPHGLDAGAVRNVVQAIAEKLSERFQVINHWDGDALVFARSGVDGRISLLPGQVRVTAQLGFPYSMMQSMVEEEIQRVLGERLG</sequence>
<gene>
    <name evidence="1" type="ORF">ABB30_12380</name>
</gene>
<dbReference type="AlphaFoldDB" id="A0A0R0DAJ4"/>
<dbReference type="Proteomes" id="UP000050956">
    <property type="component" value="Unassembled WGS sequence"/>
</dbReference>
<protein>
    <submittedName>
        <fullName evidence="1">Polyhydroxyalkanoic acid synthase</fullName>
    </submittedName>
</protein>
<name>A0A0R0DAJ4_9GAMM</name>
<dbReference type="Pfam" id="PF09650">
    <property type="entry name" value="PHA_gran_rgn"/>
    <property type="match status" value="1"/>
</dbReference>
<proteinExistence type="predicted"/>
<accession>A0A0R0DAJ4</accession>
<dbReference type="OrthoDB" id="287584at2"/>
<dbReference type="PATRIC" id="fig|336566.3.peg.1980"/>
<reference evidence="1 2" key="1">
    <citation type="submission" date="2015-05" db="EMBL/GenBank/DDBJ databases">
        <title>Genome sequencing and analysis of members of genus Stenotrophomonas.</title>
        <authorList>
            <person name="Patil P.P."/>
            <person name="Midha S."/>
            <person name="Patil P.B."/>
        </authorList>
    </citation>
    <scope>NUCLEOTIDE SEQUENCE [LARGE SCALE GENOMIC DNA]</scope>
    <source>
        <strain evidence="1 2">DSM 24757</strain>
    </source>
</reference>
<evidence type="ECO:0000313" key="1">
    <source>
        <dbReference type="EMBL" id="KRG75242.1"/>
    </source>
</evidence>
<dbReference type="RefSeq" id="WP_057638622.1">
    <property type="nucleotide sequence ID" value="NZ_LDJM01000032.1"/>
</dbReference>
<dbReference type="STRING" id="336566.ABB30_12380"/>